<dbReference type="InterPro" id="IPR000594">
    <property type="entry name" value="ThiF_NAD_FAD-bd"/>
</dbReference>
<dbReference type="InterPro" id="IPR045886">
    <property type="entry name" value="ThiF/MoeB/HesA"/>
</dbReference>
<evidence type="ECO:0000259" key="1">
    <source>
        <dbReference type="Pfam" id="PF00899"/>
    </source>
</evidence>
<gene>
    <name evidence="2" type="ORF">ACFP73_15230</name>
</gene>
<dbReference type="PANTHER" id="PTHR10953">
    <property type="entry name" value="UBIQUITIN-ACTIVATING ENZYME E1"/>
    <property type="match status" value="1"/>
</dbReference>
<dbReference type="Gene3D" id="3.40.50.720">
    <property type="entry name" value="NAD(P)-binding Rossmann-like Domain"/>
    <property type="match status" value="1"/>
</dbReference>
<dbReference type="Proteomes" id="UP001596215">
    <property type="component" value="Unassembled WGS sequence"/>
</dbReference>
<dbReference type="NCBIfam" id="NF004281">
    <property type="entry name" value="PRK05690.1"/>
    <property type="match status" value="1"/>
</dbReference>
<organism evidence="2 3">
    <name type="scientific">Tatumella punctata</name>
    <dbReference type="NCBI Taxonomy" id="399969"/>
    <lineage>
        <taxon>Bacteria</taxon>
        <taxon>Pseudomonadati</taxon>
        <taxon>Pseudomonadota</taxon>
        <taxon>Gammaproteobacteria</taxon>
        <taxon>Enterobacterales</taxon>
        <taxon>Erwiniaceae</taxon>
        <taxon>Tatumella</taxon>
    </lineage>
</organism>
<dbReference type="Pfam" id="PF00899">
    <property type="entry name" value="ThiF"/>
    <property type="match status" value="1"/>
</dbReference>
<feature type="domain" description="THIF-type NAD/FAD binding fold" evidence="1">
    <location>
        <begin position="10"/>
        <end position="244"/>
    </location>
</feature>
<comment type="caution">
    <text evidence="2">The sequence shown here is derived from an EMBL/GenBank/DDBJ whole genome shotgun (WGS) entry which is preliminary data.</text>
</comment>
<dbReference type="SUPFAM" id="SSF69572">
    <property type="entry name" value="Activating enzymes of the ubiquitin-like proteins"/>
    <property type="match status" value="1"/>
</dbReference>
<keyword evidence="3" id="KW-1185">Reference proteome</keyword>
<dbReference type="InterPro" id="IPR035985">
    <property type="entry name" value="Ubiquitin-activating_enz"/>
</dbReference>
<dbReference type="PANTHER" id="PTHR10953:SF240">
    <property type="entry name" value="SULFUR CARRIER PROTEIN THIS ADENYLYLTRANSFERASE"/>
    <property type="match status" value="1"/>
</dbReference>
<sequence length="251" mass="27365">MLNDQDFMRYSRQLLLEEIGPSGQEKLADARVLIVGLGGLGSPAAMYLAAAGIGTLLLADDDTLHISNLQRQILYRTADTGRPKAGLAAQTLNQMNPSVHLHTIDRRIDVQQLACLPVRPTVVLDCSDNLLTRHLLNAWCVEQGLPLISASTVGFSGQLLVLTPPWHRGCYRCLWPQTEEPARNCRNSGIIGPVAGMMGNLQALETIKLVTTGHSAVSGQLMLFDGKELQWRRLQLTPADDCPVCGEIHAN</sequence>
<protein>
    <submittedName>
        <fullName evidence="2">HesA/MoeB/ThiF family protein</fullName>
    </submittedName>
</protein>
<dbReference type="EMBL" id="JBHSUC010000029">
    <property type="protein sequence ID" value="MFC6363419.1"/>
    <property type="molecule type" value="Genomic_DNA"/>
</dbReference>
<accession>A0ABW1VQU9</accession>
<proteinExistence type="predicted"/>
<dbReference type="RefSeq" id="WP_212709413.1">
    <property type="nucleotide sequence ID" value="NZ_BAAAFW010000090.1"/>
</dbReference>
<dbReference type="CDD" id="cd00757">
    <property type="entry name" value="ThiF_MoeB_HesA_family"/>
    <property type="match status" value="1"/>
</dbReference>
<evidence type="ECO:0000313" key="2">
    <source>
        <dbReference type="EMBL" id="MFC6363419.1"/>
    </source>
</evidence>
<reference evidence="3" key="1">
    <citation type="journal article" date="2019" name="Int. J. Syst. Evol. Microbiol.">
        <title>The Global Catalogue of Microorganisms (GCM) 10K type strain sequencing project: providing services to taxonomists for standard genome sequencing and annotation.</title>
        <authorList>
            <consortium name="The Broad Institute Genomics Platform"/>
            <consortium name="The Broad Institute Genome Sequencing Center for Infectious Disease"/>
            <person name="Wu L."/>
            <person name="Ma J."/>
        </authorList>
    </citation>
    <scope>NUCLEOTIDE SEQUENCE [LARGE SCALE GENOMIC DNA]</scope>
    <source>
        <strain evidence="3">CGMCC 4.1530</strain>
    </source>
</reference>
<evidence type="ECO:0000313" key="3">
    <source>
        <dbReference type="Proteomes" id="UP001596215"/>
    </source>
</evidence>
<name>A0ABW1VQU9_9GAMM</name>